<dbReference type="InterPro" id="IPR016181">
    <property type="entry name" value="Acyl_CoA_acyltransferase"/>
</dbReference>
<dbReference type="PROSITE" id="PS51186">
    <property type="entry name" value="GNAT"/>
    <property type="match status" value="1"/>
</dbReference>
<accession>A0A7T6XHT9</accession>
<dbReference type="Pfam" id="PF13508">
    <property type="entry name" value="Acetyltransf_7"/>
    <property type="match status" value="1"/>
</dbReference>
<protein>
    <submittedName>
        <fullName evidence="2">Acetyltransferase, GNAT family</fullName>
    </submittedName>
</protein>
<dbReference type="AlphaFoldDB" id="A0A7T6XHT9"/>
<dbReference type="EMBL" id="CP060774">
    <property type="protein sequence ID" value="QQK41425.1"/>
    <property type="molecule type" value="Genomic_DNA"/>
</dbReference>
<proteinExistence type="predicted"/>
<organism evidence="2 3">
    <name type="scientific">Penicillium digitatum</name>
    <name type="common">Green mold</name>
    <dbReference type="NCBI Taxonomy" id="36651"/>
    <lineage>
        <taxon>Eukaryota</taxon>
        <taxon>Fungi</taxon>
        <taxon>Dikarya</taxon>
        <taxon>Ascomycota</taxon>
        <taxon>Pezizomycotina</taxon>
        <taxon>Eurotiomycetes</taxon>
        <taxon>Eurotiomycetidae</taxon>
        <taxon>Eurotiales</taxon>
        <taxon>Aspergillaceae</taxon>
        <taxon>Penicillium</taxon>
    </lineage>
</organism>
<dbReference type="SUPFAM" id="SSF55729">
    <property type="entry name" value="Acyl-CoA N-acyltransferases (Nat)"/>
    <property type="match status" value="1"/>
</dbReference>
<dbReference type="Gene3D" id="3.40.630.30">
    <property type="match status" value="1"/>
</dbReference>
<reference evidence="2 3" key="1">
    <citation type="submission" date="2020-08" db="EMBL/GenBank/DDBJ databases">
        <title>The completed genome sequence of the pathogenic ascomycete fungus Penicillium digitatum.</title>
        <authorList>
            <person name="Wang M."/>
        </authorList>
    </citation>
    <scope>NUCLEOTIDE SEQUENCE [LARGE SCALE GENOMIC DNA]</scope>
    <source>
        <strain evidence="2 3">PdW03</strain>
    </source>
</reference>
<dbReference type="PANTHER" id="PTHR42791:SF4">
    <property type="entry name" value="ACETYLTRANSFERASE, GNAT FAMILY FAMILY (AFU_ORTHOLOGUE AFUA_4G09540)-RELATED"/>
    <property type="match status" value="1"/>
</dbReference>
<evidence type="ECO:0000259" key="1">
    <source>
        <dbReference type="PROSITE" id="PS51186"/>
    </source>
</evidence>
<dbReference type="GO" id="GO:0016747">
    <property type="term" value="F:acyltransferase activity, transferring groups other than amino-acyl groups"/>
    <property type="evidence" value="ECO:0007669"/>
    <property type="project" value="InterPro"/>
</dbReference>
<gene>
    <name evidence="2" type="ORF">Pdw03_4279</name>
</gene>
<dbReference type="Proteomes" id="UP000595662">
    <property type="component" value="Chromosome 1"/>
</dbReference>
<evidence type="ECO:0000313" key="3">
    <source>
        <dbReference type="Proteomes" id="UP000595662"/>
    </source>
</evidence>
<name>A0A7T6XHT9_PENDI</name>
<dbReference type="KEGG" id="pdp:PDIP_71620"/>
<dbReference type="GeneID" id="26235478"/>
<evidence type="ECO:0000313" key="2">
    <source>
        <dbReference type="EMBL" id="QQK41425.1"/>
    </source>
</evidence>
<keyword evidence="2" id="KW-0808">Transferase</keyword>
<sequence>MSIEIVPLTQTDISGAVDCVQKAFANDPYFRWAFDDPSKFNIQRNAASLAAHLQYGINCSCPISVAKITRAANESKRDDDVRLPAGTVVGVAWWYSPQAPSMTQTWSVWAQDWLLSFRQLMNNIRFRGRGGLNVHRYWIWKQVQQTAHEAIWQDPRGYYFCNVVCVDSEARGMGVGKQLMENVLEKADRENVPCYLESSKGYPNVGIYERMGFELVQEIECVDGGDVCKLYCMIRNPKSKELGCDEFSNTDTVH</sequence>
<dbReference type="OMA" id="PYFRWAF"/>
<dbReference type="InterPro" id="IPR000182">
    <property type="entry name" value="GNAT_dom"/>
</dbReference>
<feature type="domain" description="N-acetyltransferase" evidence="1">
    <location>
        <begin position="86"/>
        <end position="238"/>
    </location>
</feature>
<dbReference type="PANTHER" id="PTHR42791">
    <property type="entry name" value="GNAT FAMILY ACETYLTRANSFERASE"/>
    <property type="match status" value="1"/>
</dbReference>
<dbReference type="InterPro" id="IPR052523">
    <property type="entry name" value="Trichothecene_AcTrans"/>
</dbReference>
<dbReference type="CDD" id="cd04301">
    <property type="entry name" value="NAT_SF"/>
    <property type="match status" value="1"/>
</dbReference>
<dbReference type="RefSeq" id="XP_014531319.1">
    <property type="nucleotide sequence ID" value="XM_014675833.1"/>
</dbReference>
<dbReference type="VEuPathDB" id="FungiDB:PDIP_71620"/>